<keyword evidence="2" id="KW-0472">Membrane</keyword>
<dbReference type="InterPro" id="IPR036866">
    <property type="entry name" value="RibonucZ/Hydroxyglut_hydro"/>
</dbReference>
<evidence type="ECO:0000313" key="3">
    <source>
        <dbReference type="EMBL" id="ERN40716.1"/>
    </source>
</evidence>
<dbReference type="PANTHER" id="PTHR39189:SF1">
    <property type="entry name" value="UPF0173 METAL-DEPENDENT HYDROLASE YTKL"/>
    <property type="match status" value="1"/>
</dbReference>
<keyword evidence="4" id="KW-1185">Reference proteome</keyword>
<dbReference type="EMBL" id="ASSJ01000070">
    <property type="protein sequence ID" value="ERN40716.1"/>
    <property type="molecule type" value="Genomic_DNA"/>
</dbReference>
<dbReference type="GO" id="GO:0016787">
    <property type="term" value="F:hydrolase activity"/>
    <property type="evidence" value="ECO:0007669"/>
    <property type="project" value="UniProtKB-KW"/>
</dbReference>
<feature type="transmembrane region" description="Helical" evidence="2">
    <location>
        <begin position="50"/>
        <end position="70"/>
    </location>
</feature>
<dbReference type="SUPFAM" id="SSF56281">
    <property type="entry name" value="Metallo-hydrolase/oxidoreductase"/>
    <property type="match status" value="1"/>
</dbReference>
<keyword evidence="2" id="KW-0812">Transmembrane</keyword>
<dbReference type="PROSITE" id="PS51318">
    <property type="entry name" value="TAT"/>
    <property type="match status" value="1"/>
</dbReference>
<accession>U5DGI8</accession>
<dbReference type="Pfam" id="PF13483">
    <property type="entry name" value="Lactamase_B_3"/>
    <property type="match status" value="1"/>
</dbReference>
<comment type="caution">
    <text evidence="3">The sequence shown here is derived from an EMBL/GenBank/DDBJ whole genome shotgun (WGS) entry which is preliminary data.</text>
</comment>
<gene>
    <name evidence="3" type="ORF">KR51_00027020</name>
</gene>
<evidence type="ECO:0000313" key="4">
    <source>
        <dbReference type="Proteomes" id="UP000016960"/>
    </source>
</evidence>
<dbReference type="Proteomes" id="UP000016960">
    <property type="component" value="Unassembled WGS sequence"/>
</dbReference>
<evidence type="ECO:0000256" key="1">
    <source>
        <dbReference type="SAM" id="MobiDB-lite"/>
    </source>
</evidence>
<dbReference type="AlphaFoldDB" id="U5DGI8"/>
<organism evidence="3 4">
    <name type="scientific">Rubidibacter lacunae KORDI 51-2</name>
    <dbReference type="NCBI Taxonomy" id="582515"/>
    <lineage>
        <taxon>Bacteria</taxon>
        <taxon>Bacillati</taxon>
        <taxon>Cyanobacteriota</taxon>
        <taxon>Cyanophyceae</taxon>
        <taxon>Oscillatoriophycideae</taxon>
        <taxon>Chroococcales</taxon>
        <taxon>Aphanothecaceae</taxon>
        <taxon>Rubidibacter</taxon>
    </lineage>
</organism>
<dbReference type="eggNOG" id="COG2220">
    <property type="taxonomic scope" value="Bacteria"/>
</dbReference>
<protein>
    <submittedName>
        <fullName evidence="3">Putative Zn-dependent hydrolase of the beta-lactamase fold protein</fullName>
    </submittedName>
</protein>
<evidence type="ECO:0000256" key="2">
    <source>
        <dbReference type="SAM" id="Phobius"/>
    </source>
</evidence>
<feature type="region of interest" description="Disordered" evidence="1">
    <location>
        <begin position="274"/>
        <end position="304"/>
    </location>
</feature>
<dbReference type="STRING" id="582515.KR51_00027020"/>
<proteinExistence type="predicted"/>
<dbReference type="InParanoid" id="U5DGI8"/>
<dbReference type="Gene3D" id="3.60.15.10">
    <property type="entry name" value="Ribonuclease Z/Hydroxyacylglutathione hydrolase-like"/>
    <property type="match status" value="1"/>
</dbReference>
<name>U5DGI8_9CHRO</name>
<dbReference type="InterPro" id="IPR006311">
    <property type="entry name" value="TAT_signal"/>
</dbReference>
<reference evidence="3 4" key="1">
    <citation type="submission" date="2013-05" db="EMBL/GenBank/DDBJ databases">
        <title>Draft genome sequence of Rubidibacter lacunae KORDI 51-2.</title>
        <authorList>
            <person name="Choi D.H."/>
            <person name="Noh J.H."/>
            <person name="Kwon K.-K."/>
            <person name="Lee J.-H."/>
            <person name="Ryu J.-Y."/>
        </authorList>
    </citation>
    <scope>NUCLEOTIDE SEQUENCE [LARGE SCALE GENOMIC DNA]</scope>
    <source>
        <strain evidence="3 4">KORDI 51-2</strain>
    </source>
</reference>
<sequence length="304" mass="32573">MDTQTRGVGKKREMRRRKLLRLAGTTAIAAAASTWVSGRGPVRAQSGSVTVRWLGHTCFLFVGGGLRILVNPFRQIGCTAGYAVPAVDADLVLISSQLLDEGDVGQVPGNPQVLFEPGAYTFRGLELQGIGIAHDREGGRRFGTNVAWMWEQGGLKLLHLGGAAAPIEIEQKILIGRPDVVFLPVGNGIKAYTPSEAIAALETLRPRLAVPTHYRTQAADEANCDLLALDEFLELVDEVSIRRAGSNELTLSPASLPADGTVIQIMGNPPFVPIANPTPTEADLPEKSDSAGEQATRPQRLRLM</sequence>
<keyword evidence="3" id="KW-0378">Hydrolase</keyword>
<dbReference type="PANTHER" id="PTHR39189">
    <property type="entry name" value="UPF0173 METAL-DEPENDENT HYDROLASE YTKL"/>
    <property type="match status" value="1"/>
</dbReference>
<dbReference type="PATRIC" id="fig|582515.4.peg.3036"/>
<feature type="transmembrane region" description="Helical" evidence="2">
    <location>
        <begin position="20"/>
        <end position="38"/>
    </location>
</feature>
<keyword evidence="2" id="KW-1133">Transmembrane helix</keyword>